<sequence>MDDHPKFTQIELRSGLVLLPPGYTPTRVARDHGKKKRGTAAGEGTERPPSRPAPVRAKSVAAELASGAELAVAWAAAGSVLAVGAEGSGGAAVGGCVQKGGNGGGGYGNAGRGGTDAGWLRDCDIAALMPDLGGNGQMHRLSADPSATRVCITWRD</sequence>
<dbReference type="HOGENOM" id="CLU_1761560_0_0_1"/>
<protein>
    <submittedName>
        <fullName evidence="2">Uncharacterized protein</fullName>
    </submittedName>
</protein>
<evidence type="ECO:0000313" key="2">
    <source>
        <dbReference type="EnsemblPlants" id="OGLUM07G21250.1"/>
    </source>
</evidence>
<keyword evidence="3" id="KW-1185">Reference proteome</keyword>
<dbReference type="Proteomes" id="UP000026961">
    <property type="component" value="Chromosome 7"/>
</dbReference>
<evidence type="ECO:0000313" key="3">
    <source>
        <dbReference type="Proteomes" id="UP000026961"/>
    </source>
</evidence>
<dbReference type="EnsemblPlants" id="OGLUM07G21250.1">
    <property type="protein sequence ID" value="OGLUM07G21250.1"/>
    <property type="gene ID" value="OGLUM07G21250"/>
</dbReference>
<dbReference type="AlphaFoldDB" id="A0A0E0AMD5"/>
<evidence type="ECO:0000256" key="1">
    <source>
        <dbReference type="SAM" id="MobiDB-lite"/>
    </source>
</evidence>
<accession>A0A0E0AMD5</accession>
<organism evidence="2">
    <name type="scientific">Oryza glumipatula</name>
    <dbReference type="NCBI Taxonomy" id="40148"/>
    <lineage>
        <taxon>Eukaryota</taxon>
        <taxon>Viridiplantae</taxon>
        <taxon>Streptophyta</taxon>
        <taxon>Embryophyta</taxon>
        <taxon>Tracheophyta</taxon>
        <taxon>Spermatophyta</taxon>
        <taxon>Magnoliopsida</taxon>
        <taxon>Liliopsida</taxon>
        <taxon>Poales</taxon>
        <taxon>Poaceae</taxon>
        <taxon>BOP clade</taxon>
        <taxon>Oryzoideae</taxon>
        <taxon>Oryzeae</taxon>
        <taxon>Oryzinae</taxon>
        <taxon>Oryza</taxon>
    </lineage>
</organism>
<reference evidence="2" key="1">
    <citation type="submission" date="2015-04" db="UniProtKB">
        <authorList>
            <consortium name="EnsemblPlants"/>
        </authorList>
    </citation>
    <scope>IDENTIFICATION</scope>
</reference>
<dbReference type="Gramene" id="OGLUM07G21250.1">
    <property type="protein sequence ID" value="OGLUM07G21250.1"/>
    <property type="gene ID" value="OGLUM07G21250"/>
</dbReference>
<name>A0A0E0AMD5_9ORYZ</name>
<feature type="region of interest" description="Disordered" evidence="1">
    <location>
        <begin position="19"/>
        <end position="57"/>
    </location>
</feature>
<proteinExistence type="predicted"/>
<reference evidence="2" key="2">
    <citation type="submission" date="2018-05" db="EMBL/GenBank/DDBJ databases">
        <title>OgluRS3 (Oryza glumaepatula Reference Sequence Version 3).</title>
        <authorList>
            <person name="Zhang J."/>
            <person name="Kudrna D."/>
            <person name="Lee S."/>
            <person name="Talag J."/>
            <person name="Welchert J."/>
            <person name="Wing R.A."/>
        </authorList>
    </citation>
    <scope>NUCLEOTIDE SEQUENCE [LARGE SCALE GENOMIC DNA]</scope>
</reference>